<organism evidence="7 8">
    <name type="scientific">Zingiber officinale</name>
    <name type="common">Ginger</name>
    <name type="synonym">Amomum zingiber</name>
    <dbReference type="NCBI Taxonomy" id="94328"/>
    <lineage>
        <taxon>Eukaryota</taxon>
        <taxon>Viridiplantae</taxon>
        <taxon>Streptophyta</taxon>
        <taxon>Embryophyta</taxon>
        <taxon>Tracheophyta</taxon>
        <taxon>Spermatophyta</taxon>
        <taxon>Magnoliopsida</taxon>
        <taxon>Liliopsida</taxon>
        <taxon>Zingiberales</taxon>
        <taxon>Zingiberaceae</taxon>
        <taxon>Zingiber</taxon>
    </lineage>
</organism>
<gene>
    <name evidence="7" type="ORF">ZIOFF_044818</name>
</gene>
<keyword evidence="3" id="KW-0636">Prenylation</keyword>
<feature type="compositionally biased region" description="Polar residues" evidence="5">
    <location>
        <begin position="557"/>
        <end position="566"/>
    </location>
</feature>
<feature type="region of interest" description="Disordered" evidence="5">
    <location>
        <begin position="537"/>
        <end position="641"/>
    </location>
</feature>
<dbReference type="Proteomes" id="UP000734854">
    <property type="component" value="Unassembled WGS sequence"/>
</dbReference>
<dbReference type="PANTHER" id="PTHR45868:SF80">
    <property type="entry name" value="F15K9.8-RELATED"/>
    <property type="match status" value="1"/>
</dbReference>
<keyword evidence="1" id="KW-0488">Methylation</keyword>
<dbReference type="GO" id="GO:0046872">
    <property type="term" value="F:metal ion binding"/>
    <property type="evidence" value="ECO:0007669"/>
    <property type="project" value="UniProtKB-KW"/>
</dbReference>
<sequence>MSVLDGVEGVMLIVHEGNGGHNADVAIRSLELTVLAVRSSLCMAWLGNYMVFDFVIFLDPCKAWLGSLSVFTNCWKCGANVQGVHGGFACIHGGLCLVSWCVFVAACTPCALPHHHAALVYVKCQHVVYASPHGSAPLVHAKCQSACLSVHHNGYASLAPWTSSPVHSFGAPYKSICLLLWLPGQVHLLARYHTFVVAWHAQHTCLARLITKSDALQHPVHCYIRYFGVPCAKVTFGSLPSLPSARLRLGQSHVAAPLLGMPCAHARPIGLPSLCLLHDLGLGNPTLHLRWLLDMSCTYITPPCLPSLCLLHDLGLGSPTLSLHWLLGMSCAYSIPTSLPSLCLLHDLGLGNPTLPLCWLLGLRHMPRLLVCQVFFPQDLDLDSALCIAGSLRGMYYAHTRPVVSSNQSFCVWAEIPVGKVCSSLTSRDISPKVLVCHKKLLRNILVKGNGYINTVTDYLITISLTVVLKVSIHCEGCKKKVARILSKTQGIESMDIDIRQNKVTVKSLADGQTLIQKLKKHGKHAELLQEVNPSVQAHEEVKEKPQKPKKIAVVESSDSSPSTAAKKSPEAEKKVEAVDKSVSEAKEAKDETPKKTEKVEMKADEKNSETSKPPATDKSEKAPESREVEAPKKVDDNKAKSAVEFRGDHIPQPAYIMSYNMAQPSMSQSHFVTPVAAASSQGHIYDDQYRYYSRYYDGMVEAHPDPTAYMHQPAADPYNIMFSDENPNASCSLM</sequence>
<evidence type="ECO:0000256" key="5">
    <source>
        <dbReference type="SAM" id="MobiDB-lite"/>
    </source>
</evidence>
<feature type="compositionally biased region" description="Basic and acidic residues" evidence="5">
    <location>
        <begin position="538"/>
        <end position="547"/>
    </location>
</feature>
<comment type="similarity">
    <text evidence="4">Belongs to the HIPP family.</text>
</comment>
<dbReference type="InterPro" id="IPR006121">
    <property type="entry name" value="HMA_dom"/>
</dbReference>
<dbReference type="EMBL" id="JACMSC010000012">
    <property type="protein sequence ID" value="KAG6496938.1"/>
    <property type="molecule type" value="Genomic_DNA"/>
</dbReference>
<evidence type="ECO:0000256" key="1">
    <source>
        <dbReference type="ARBA" id="ARBA00022481"/>
    </source>
</evidence>
<evidence type="ECO:0000256" key="4">
    <source>
        <dbReference type="ARBA" id="ARBA00024045"/>
    </source>
</evidence>
<dbReference type="InterPro" id="IPR036163">
    <property type="entry name" value="HMA_dom_sf"/>
</dbReference>
<evidence type="ECO:0000256" key="3">
    <source>
        <dbReference type="ARBA" id="ARBA00023289"/>
    </source>
</evidence>
<dbReference type="CDD" id="cd00371">
    <property type="entry name" value="HMA"/>
    <property type="match status" value="1"/>
</dbReference>
<keyword evidence="3" id="KW-0449">Lipoprotein</keyword>
<dbReference type="PROSITE" id="PS50846">
    <property type="entry name" value="HMA_2"/>
    <property type="match status" value="1"/>
</dbReference>
<dbReference type="Gene3D" id="3.30.70.100">
    <property type="match status" value="1"/>
</dbReference>
<evidence type="ECO:0000259" key="6">
    <source>
        <dbReference type="PROSITE" id="PS50846"/>
    </source>
</evidence>
<dbReference type="Pfam" id="PF00403">
    <property type="entry name" value="HMA"/>
    <property type="match status" value="1"/>
</dbReference>
<feature type="compositionally biased region" description="Basic and acidic residues" evidence="5">
    <location>
        <begin position="568"/>
        <end position="641"/>
    </location>
</feature>
<reference evidence="7 8" key="1">
    <citation type="submission" date="2020-08" db="EMBL/GenBank/DDBJ databases">
        <title>Plant Genome Project.</title>
        <authorList>
            <person name="Zhang R.-G."/>
        </authorList>
    </citation>
    <scope>NUCLEOTIDE SEQUENCE [LARGE SCALE GENOMIC DNA]</scope>
    <source>
        <tissue evidence="7">Rhizome</tissue>
    </source>
</reference>
<proteinExistence type="inferred from homology"/>
<protein>
    <recommendedName>
        <fullName evidence="6">HMA domain-containing protein</fullName>
    </recommendedName>
</protein>
<evidence type="ECO:0000313" key="8">
    <source>
        <dbReference type="Proteomes" id="UP000734854"/>
    </source>
</evidence>
<keyword evidence="2" id="KW-0479">Metal-binding</keyword>
<evidence type="ECO:0000256" key="2">
    <source>
        <dbReference type="ARBA" id="ARBA00022723"/>
    </source>
</evidence>
<keyword evidence="8" id="KW-1185">Reference proteome</keyword>
<dbReference type="AlphaFoldDB" id="A0A8J5FXH2"/>
<feature type="domain" description="HMA" evidence="6">
    <location>
        <begin position="464"/>
        <end position="527"/>
    </location>
</feature>
<accession>A0A8J5FXH2</accession>
<name>A0A8J5FXH2_ZINOF</name>
<comment type="caution">
    <text evidence="7">The sequence shown here is derived from an EMBL/GenBank/DDBJ whole genome shotgun (WGS) entry which is preliminary data.</text>
</comment>
<dbReference type="SUPFAM" id="SSF55008">
    <property type="entry name" value="HMA, heavy metal-associated domain"/>
    <property type="match status" value="1"/>
</dbReference>
<dbReference type="PANTHER" id="PTHR45868">
    <property type="entry name" value="HEAVY METAL-ASSOCIATED ISOPRENYLATED PLANT PROTEIN 33-RELATED"/>
    <property type="match status" value="1"/>
</dbReference>
<evidence type="ECO:0000313" key="7">
    <source>
        <dbReference type="EMBL" id="KAG6496938.1"/>
    </source>
</evidence>